<proteinExistence type="predicted"/>
<dbReference type="PANTHER" id="PTHR38032:SF1">
    <property type="entry name" value="RNA-BINDING PROTEIN KHPB N-TERMINAL DOMAIN-CONTAINING PROTEIN"/>
    <property type="match status" value="1"/>
</dbReference>
<sequence length="461" mass="51069">MDISITVSPDKMEAYIKISNILPGEEITLEKLMEAIREAKIVHNIEVSALKQLCENPVEGVPVLFAKGDEPKNGEDGRVVFEVLQQKSSFTTSGNRVDFREFPVQKRIIVKKGQKIATIYPPTEGVPGRNVYAEPVPAKPGNEAKVSLGKNVALSDDGMHIVATSDGILKVDPEKGLIEVSEYLEIAGNVDYGTGNIEFPGAVLVKGDVKPGFIVRAKGDIEIQGIAEASTVISLEGSIKITGAKGKDKGLIKAKKDVRIKYAESVTIECENLYFESNLLNCTVRVTNSIIGQGRNSAIIAGEYIATFRIEADELGSDFGVNTYLEVGVNPYLREELKLINTQIEIDRTSLQKLINIVKQYKELKEKGVKLTPDKEEQFSKATRTLINLREQLEKNLQRKQELERKINEMKYQCEIIARKMLYPGVEVHMHDAKYMAEVPLPKVVLRYEDGKIVAGGYSGT</sequence>
<dbReference type="KEGG" id="fng:JM64_00695"/>
<feature type="domain" description="Flagellar Assembly Protein A N-terminal region" evidence="2">
    <location>
        <begin position="3"/>
        <end position="172"/>
    </location>
</feature>
<keyword evidence="1" id="KW-0175">Coiled coil</keyword>
<dbReference type="OrthoDB" id="9816426at2"/>
<feature type="coiled-coil region" evidence="1">
    <location>
        <begin position="383"/>
        <end position="420"/>
    </location>
</feature>
<evidence type="ECO:0000256" key="1">
    <source>
        <dbReference type="SAM" id="Coils"/>
    </source>
</evidence>
<accession>A0A172T172</accession>
<dbReference type="Proteomes" id="UP000077096">
    <property type="component" value="Chromosome"/>
</dbReference>
<evidence type="ECO:0000259" key="2">
    <source>
        <dbReference type="Pfam" id="PF20250"/>
    </source>
</evidence>
<dbReference type="AlphaFoldDB" id="A0A172T172"/>
<protein>
    <submittedName>
        <fullName evidence="3">Polymerase</fullName>
    </submittedName>
</protein>
<evidence type="ECO:0000313" key="3">
    <source>
        <dbReference type="EMBL" id="ANE40704.1"/>
    </source>
</evidence>
<dbReference type="Pfam" id="PF20250">
    <property type="entry name" value="FapA_N"/>
    <property type="match status" value="1"/>
</dbReference>
<dbReference type="PANTHER" id="PTHR38032">
    <property type="entry name" value="POLYMERASE-RELATED"/>
    <property type="match status" value="1"/>
</dbReference>
<name>A0A172T172_FERPE</name>
<reference evidence="3 4" key="1">
    <citation type="submission" date="2014-08" db="EMBL/GenBank/DDBJ databases">
        <title>Fervidobacterium pennivorans DYC genome.</title>
        <authorList>
            <person name="Wushke S."/>
        </authorList>
    </citation>
    <scope>NUCLEOTIDE SEQUENCE [LARGE SCALE GENOMIC DNA]</scope>
    <source>
        <strain evidence="3 4">DYC</strain>
    </source>
</reference>
<gene>
    <name evidence="3" type="ORF">JM64_00695</name>
</gene>
<dbReference type="InterPro" id="IPR046866">
    <property type="entry name" value="FapA_N"/>
</dbReference>
<dbReference type="Pfam" id="PF03961">
    <property type="entry name" value="FapA"/>
    <property type="match status" value="1"/>
</dbReference>
<dbReference type="InterPro" id="IPR005646">
    <property type="entry name" value="FapA"/>
</dbReference>
<organism evidence="3 4">
    <name type="scientific">Fervidobacterium pennivorans</name>
    <dbReference type="NCBI Taxonomy" id="93466"/>
    <lineage>
        <taxon>Bacteria</taxon>
        <taxon>Thermotogati</taxon>
        <taxon>Thermotogota</taxon>
        <taxon>Thermotogae</taxon>
        <taxon>Thermotogales</taxon>
        <taxon>Fervidobacteriaceae</taxon>
        <taxon>Fervidobacterium</taxon>
    </lineage>
</organism>
<dbReference type="PATRIC" id="fig|93466.3.peg.137"/>
<evidence type="ECO:0000313" key="4">
    <source>
        <dbReference type="Proteomes" id="UP000077096"/>
    </source>
</evidence>
<dbReference type="InterPro" id="IPR046865">
    <property type="entry name" value="FapA_b_solenoid"/>
</dbReference>
<dbReference type="EMBL" id="CP011393">
    <property type="protein sequence ID" value="ANE40704.1"/>
    <property type="molecule type" value="Genomic_DNA"/>
</dbReference>